<feature type="domain" description="DUF6598" evidence="2">
    <location>
        <begin position="88"/>
        <end position="282"/>
    </location>
</feature>
<evidence type="ECO:0000313" key="4">
    <source>
        <dbReference type="Proteomes" id="UP001054889"/>
    </source>
</evidence>
<keyword evidence="4" id="KW-1185">Reference proteome</keyword>
<dbReference type="AlphaFoldDB" id="A0AAV5FDE8"/>
<dbReference type="InterPro" id="IPR046533">
    <property type="entry name" value="DUF6598"/>
</dbReference>
<proteinExistence type="predicted"/>
<evidence type="ECO:0000313" key="3">
    <source>
        <dbReference type="EMBL" id="GJN32981.1"/>
    </source>
</evidence>
<dbReference type="PANTHER" id="PTHR33065">
    <property type="entry name" value="OS07G0486400 PROTEIN"/>
    <property type="match status" value="1"/>
</dbReference>
<sequence>MGSSRQSSEIESEASKAGFVRPVDDDDDVLEDEKLGWNDEDPEATRYRDFWSALLHCVGLGKFEDTTTIPAVRFTDDPCPLREAQLCTTLQNPYLVLSGPSRAIVLLDPVFFEILLKVKGAVESEDKILNFDTDKMECWDSLRSRMVYGTYTYKLSTMELTLGTIDSSVEASIFVRVLDGPLPGAFSVTASTNPKENPPGLAETDHKYILLQKSMLVSSVGDIKLSRSAVSVPITGELVVSLIAHKLSDGSMEFKDVYFEVRKDKKYNEKVKVGLYTMEISVAWSLISFISD</sequence>
<dbReference type="EMBL" id="BQKI01000084">
    <property type="protein sequence ID" value="GJN32981.1"/>
    <property type="molecule type" value="Genomic_DNA"/>
</dbReference>
<comment type="caution">
    <text evidence="3">The sequence shown here is derived from an EMBL/GenBank/DDBJ whole genome shotgun (WGS) entry which is preliminary data.</text>
</comment>
<reference evidence="3" key="2">
    <citation type="submission" date="2021-12" db="EMBL/GenBank/DDBJ databases">
        <title>Resequencing data analysis of finger millet.</title>
        <authorList>
            <person name="Hatakeyama M."/>
            <person name="Aluri S."/>
            <person name="Balachadran M.T."/>
            <person name="Sivarajan S.R."/>
            <person name="Poveda L."/>
            <person name="Shimizu-Inatsugi R."/>
            <person name="Schlapbach R."/>
            <person name="Sreeman S.M."/>
            <person name="Shimizu K.K."/>
        </authorList>
    </citation>
    <scope>NUCLEOTIDE SEQUENCE</scope>
</reference>
<name>A0AAV5FDE8_ELECO</name>
<dbReference type="Pfam" id="PF20241">
    <property type="entry name" value="DUF6598"/>
    <property type="match status" value="1"/>
</dbReference>
<evidence type="ECO:0000256" key="1">
    <source>
        <dbReference type="SAM" id="MobiDB-lite"/>
    </source>
</evidence>
<dbReference type="PANTHER" id="PTHR33065:SF88">
    <property type="entry name" value="OS11G0104220 PROTEIN"/>
    <property type="match status" value="1"/>
</dbReference>
<accession>A0AAV5FDE8</accession>
<protein>
    <recommendedName>
        <fullName evidence="2">DUF6598 domain-containing protein</fullName>
    </recommendedName>
</protein>
<feature type="region of interest" description="Disordered" evidence="1">
    <location>
        <begin position="1"/>
        <end position="37"/>
    </location>
</feature>
<dbReference type="Proteomes" id="UP001054889">
    <property type="component" value="Unassembled WGS sequence"/>
</dbReference>
<evidence type="ECO:0000259" key="2">
    <source>
        <dbReference type="Pfam" id="PF20241"/>
    </source>
</evidence>
<reference evidence="3" key="1">
    <citation type="journal article" date="2018" name="DNA Res.">
        <title>Multiple hybrid de novo genome assembly of finger millet, an orphan allotetraploid crop.</title>
        <authorList>
            <person name="Hatakeyama M."/>
            <person name="Aluri S."/>
            <person name="Balachadran M.T."/>
            <person name="Sivarajan S.R."/>
            <person name="Patrignani A."/>
            <person name="Gruter S."/>
            <person name="Poveda L."/>
            <person name="Shimizu-Inatsugi R."/>
            <person name="Baeten J."/>
            <person name="Francoijs K.J."/>
            <person name="Nataraja K.N."/>
            <person name="Reddy Y.A.N."/>
            <person name="Phadnis S."/>
            <person name="Ravikumar R.L."/>
            <person name="Schlapbach R."/>
            <person name="Sreeman S.M."/>
            <person name="Shimizu K.K."/>
        </authorList>
    </citation>
    <scope>NUCLEOTIDE SEQUENCE</scope>
</reference>
<organism evidence="3 4">
    <name type="scientific">Eleusine coracana subsp. coracana</name>
    <dbReference type="NCBI Taxonomy" id="191504"/>
    <lineage>
        <taxon>Eukaryota</taxon>
        <taxon>Viridiplantae</taxon>
        <taxon>Streptophyta</taxon>
        <taxon>Embryophyta</taxon>
        <taxon>Tracheophyta</taxon>
        <taxon>Spermatophyta</taxon>
        <taxon>Magnoliopsida</taxon>
        <taxon>Liliopsida</taxon>
        <taxon>Poales</taxon>
        <taxon>Poaceae</taxon>
        <taxon>PACMAD clade</taxon>
        <taxon>Chloridoideae</taxon>
        <taxon>Cynodonteae</taxon>
        <taxon>Eleusininae</taxon>
        <taxon>Eleusine</taxon>
    </lineage>
</organism>
<gene>
    <name evidence="3" type="primary">gb21533</name>
    <name evidence="3" type="ORF">PR202_gb21533</name>
</gene>